<dbReference type="Pfam" id="PF18962">
    <property type="entry name" value="Por_Secre_tail"/>
    <property type="match status" value="1"/>
</dbReference>
<comment type="subcellular location">
    <subcellularLocation>
        <location evidence="1">Membrane</location>
        <topology evidence="1">Multi-pass membrane protein</topology>
    </subcellularLocation>
</comment>
<dbReference type="RefSeq" id="WP_322347616.1">
    <property type="nucleotide sequence ID" value="NZ_CP129968.2"/>
</dbReference>
<dbReference type="InterPro" id="IPR022409">
    <property type="entry name" value="PKD/Chitinase_dom"/>
</dbReference>
<accession>A0AA51ZWM3</accession>
<dbReference type="SMART" id="SM00089">
    <property type="entry name" value="PKD"/>
    <property type="match status" value="6"/>
</dbReference>
<dbReference type="Proteomes" id="UP001232019">
    <property type="component" value="Chromosome"/>
</dbReference>
<keyword evidence="5" id="KW-0472">Membrane</keyword>
<evidence type="ECO:0000256" key="5">
    <source>
        <dbReference type="ARBA" id="ARBA00023136"/>
    </source>
</evidence>
<evidence type="ECO:0000313" key="7">
    <source>
        <dbReference type="EMBL" id="WNB18076.1"/>
    </source>
</evidence>
<dbReference type="InterPro" id="IPR013783">
    <property type="entry name" value="Ig-like_fold"/>
</dbReference>
<sequence length="1187" mass="131765">MKQLFILVVFLFCYENIFGQIVNADFDLPNSVCLEENISLTNNSINFDSLEWDFCFTSITDETTVSELTSLTDARRPLSADYIRLDNIWYGLAVNWASNTITRMTFRNGIDSAPTLIEDLGNVGNQLSQPASIRMIIQEDTVYALVHNWSGQKLVSLKFANGISNVPIAKEVYSGVGQSFPKMEIINSPTELIAGIINPNGTLQLVDFRNNIQNNITATNIYTSSTISGMNDTRSIKFIEEGGNWYGFVGSFANGNIGRLDFGSNLMDGFENSVSNVTSNLYEGGSINNIEIIKEGLEYRLHILTFQGRIFKVNLGVNIDTVGIISGSTRYGNESSYAEGYNIRFIKDSGEHKGILINDRNRRVYIINTYSNCSSNVTFSVEMEPSPFYLNNGVKVIELTAFDSNGNSSTITKEITVTNNQAPNITYTTGDNLCISNPIQFSSQSTANISSYNWDFGDGNTSTAENPAYNYSTPGDYEVRLNVTDANGCNNLFVDTVSVYAEPVADFQATAQGSICSQKPIMFENLASLPTEATFEWDLGDGTTSTEENPVHEYAAAGDYTITQIINMAGCVVEKTKTITVNPGPLVSFETNNNCLGELIQFANTSEGEFLDNYTWDLGDGTQTTQANPSHQYDTAGVYQVQLTAFTTNGCDFTITQEVEISPLANVAFEADVACANQDTQFTQLVTVDQSNITDYLWDFGVAGVQTDISSEADPEFIFPEAGTYEVGLQVTTSDGCTSFSSQSITVNEVPNAEFDAENNCIGQLRKFTPQDTINSISHFWELRDNVGSIVQTSQETVFEYQFDVEGTYELTYRQENENLCSSTNSQLIEIYEEPLPDFSWDKACVGTAIQIENLSDLKGNSLKSYNWSIDGEIRSNALNPEFIFEDTGSYEINLILETQSGCSQNISKIIDIKPSPESFFQLNQKVGAYPFDIATTADNADIISSVLWTLDGDSISSDQELTYTINEVGTYLLGLRLVNAEGCVDEYFEQIKVREPSLDVALNNLTVNEDCEFTSFILNIRNRGSLVPERIDLRIDLGSYEVTETVNAPIYPEDNRNYSLSLKLTEEQRKGLKKICIEASAKSSIIDEDNLVNNKVCTNLESGFQVLEIYPNPAISQITIPIITPESDVLSFRLEDSNGKNINNFNYSLEAGYNEISFQRDNISSGVYFLRFRFQGEEVIKKLIFQ</sequence>
<keyword evidence="2" id="KW-0812">Transmembrane</keyword>
<feature type="domain" description="PKD" evidence="6">
    <location>
        <begin position="583"/>
        <end position="661"/>
    </location>
</feature>
<dbReference type="KEGG" id="marp:QYS47_29140"/>
<dbReference type="CDD" id="cd00146">
    <property type="entry name" value="PKD"/>
    <property type="match status" value="4"/>
</dbReference>
<dbReference type="PROSITE" id="PS50093">
    <property type="entry name" value="PKD"/>
    <property type="match status" value="4"/>
</dbReference>
<dbReference type="GO" id="GO:0005886">
    <property type="term" value="C:plasma membrane"/>
    <property type="evidence" value="ECO:0007669"/>
    <property type="project" value="TreeGrafter"/>
</dbReference>
<evidence type="ECO:0000259" key="6">
    <source>
        <dbReference type="PROSITE" id="PS50093"/>
    </source>
</evidence>
<keyword evidence="4" id="KW-1133">Transmembrane helix</keyword>
<name>A0AA51ZWM3_9BACT</name>
<feature type="domain" description="PKD" evidence="6">
    <location>
        <begin position="663"/>
        <end position="747"/>
    </location>
</feature>
<dbReference type="GO" id="GO:0006816">
    <property type="term" value="P:calcium ion transport"/>
    <property type="evidence" value="ECO:0007669"/>
    <property type="project" value="TreeGrafter"/>
</dbReference>
<feature type="domain" description="PKD" evidence="6">
    <location>
        <begin position="530"/>
        <end position="563"/>
    </location>
</feature>
<organism evidence="7">
    <name type="scientific">Marivirga arenosa</name>
    <dbReference type="NCBI Taxonomy" id="3059076"/>
    <lineage>
        <taxon>Bacteria</taxon>
        <taxon>Pseudomonadati</taxon>
        <taxon>Bacteroidota</taxon>
        <taxon>Cytophagia</taxon>
        <taxon>Cytophagales</taxon>
        <taxon>Marivirgaceae</taxon>
        <taxon>Marivirga</taxon>
    </lineage>
</organism>
<evidence type="ECO:0000256" key="4">
    <source>
        <dbReference type="ARBA" id="ARBA00022989"/>
    </source>
</evidence>
<dbReference type="GO" id="GO:0005261">
    <property type="term" value="F:monoatomic cation channel activity"/>
    <property type="evidence" value="ECO:0007669"/>
    <property type="project" value="TreeGrafter"/>
</dbReference>
<dbReference type="PANTHER" id="PTHR46730:SF1">
    <property type="entry name" value="PLAT DOMAIN-CONTAINING PROTEIN"/>
    <property type="match status" value="1"/>
</dbReference>
<gene>
    <name evidence="7" type="ORF">QYS47_29140</name>
</gene>
<reference evidence="7" key="1">
    <citation type="submission" date="2023-08" db="EMBL/GenBank/DDBJ databases">
        <title>Comparative genomics and taxonomic characterization of three novel marine species of genus Marivirga.</title>
        <authorList>
            <person name="Muhammad N."/>
            <person name="Kim S.-G."/>
        </authorList>
    </citation>
    <scope>NUCLEOTIDE SEQUENCE</scope>
    <source>
        <strain evidence="7">BKB1-2</strain>
    </source>
</reference>
<dbReference type="InterPro" id="IPR035986">
    <property type="entry name" value="PKD_dom_sf"/>
</dbReference>
<dbReference type="Gene3D" id="2.60.40.10">
    <property type="entry name" value="Immunoglobulins"/>
    <property type="match status" value="6"/>
</dbReference>
<dbReference type="InterPro" id="IPR000601">
    <property type="entry name" value="PKD_dom"/>
</dbReference>
<dbReference type="Pfam" id="PF18911">
    <property type="entry name" value="PKD_4"/>
    <property type="match status" value="4"/>
</dbReference>
<dbReference type="InterPro" id="IPR026444">
    <property type="entry name" value="Secre_tail"/>
</dbReference>
<dbReference type="AlphaFoldDB" id="A0AA51ZWM3"/>
<protein>
    <submittedName>
        <fullName evidence="7">PKD domain-containing protein</fullName>
    </submittedName>
</protein>
<proteinExistence type="predicted"/>
<keyword evidence="3" id="KW-0677">Repeat</keyword>
<dbReference type="PANTHER" id="PTHR46730">
    <property type="entry name" value="POLYCYSTIN-1"/>
    <property type="match status" value="1"/>
</dbReference>
<evidence type="ECO:0000256" key="1">
    <source>
        <dbReference type="ARBA" id="ARBA00004141"/>
    </source>
</evidence>
<dbReference type="EMBL" id="CP129968">
    <property type="protein sequence ID" value="WNB18076.1"/>
    <property type="molecule type" value="Genomic_DNA"/>
</dbReference>
<evidence type="ECO:0000256" key="2">
    <source>
        <dbReference type="ARBA" id="ARBA00022692"/>
    </source>
</evidence>
<feature type="domain" description="PKD" evidence="6">
    <location>
        <begin position="422"/>
        <end position="506"/>
    </location>
</feature>
<dbReference type="NCBIfam" id="TIGR04183">
    <property type="entry name" value="Por_Secre_tail"/>
    <property type="match status" value="1"/>
</dbReference>
<dbReference type="SUPFAM" id="SSF49299">
    <property type="entry name" value="PKD domain"/>
    <property type="match status" value="6"/>
</dbReference>
<evidence type="ECO:0000256" key="3">
    <source>
        <dbReference type="ARBA" id="ARBA00022737"/>
    </source>
</evidence>